<evidence type="ECO:0000256" key="2">
    <source>
        <dbReference type="ARBA" id="ARBA00022723"/>
    </source>
</evidence>
<keyword evidence="6" id="KW-0472">Membrane</keyword>
<reference evidence="8 9" key="1">
    <citation type="submission" date="2006-10" db="EMBL/GenBank/DDBJ databases">
        <title>Complete sequence of Syntrophobacter fumaroxidans MPOB.</title>
        <authorList>
            <consortium name="US DOE Joint Genome Institute"/>
            <person name="Copeland A."/>
            <person name="Lucas S."/>
            <person name="Lapidus A."/>
            <person name="Barry K."/>
            <person name="Detter J.C."/>
            <person name="Glavina del Rio T."/>
            <person name="Hammon N."/>
            <person name="Israni S."/>
            <person name="Pitluck S."/>
            <person name="Goltsman E.G."/>
            <person name="Martinez M."/>
            <person name="Schmutz J."/>
            <person name="Larimer F."/>
            <person name="Land M."/>
            <person name="Hauser L."/>
            <person name="Kyrpides N."/>
            <person name="Kim E."/>
            <person name="Boone D.R."/>
            <person name="Brockman F."/>
            <person name="Culley D."/>
            <person name="Ferry J."/>
            <person name="Gunsalus R."/>
            <person name="McInerney M.J."/>
            <person name="Morrison M."/>
            <person name="Plugge C."/>
            <person name="Rohlin L."/>
            <person name="Scholten J."/>
            <person name="Sieber J."/>
            <person name="Stams A.J.M."/>
            <person name="Worm P."/>
            <person name="Henstra A.M."/>
            <person name="Richardson P."/>
        </authorList>
    </citation>
    <scope>NUCLEOTIDE SEQUENCE [LARGE SCALE GENOMIC DNA]</scope>
    <source>
        <strain evidence="9">DSM 10017 / MPOB</strain>
    </source>
</reference>
<dbReference type="GO" id="GO:0046872">
    <property type="term" value="F:metal ion binding"/>
    <property type="evidence" value="ECO:0007669"/>
    <property type="project" value="UniProtKB-KW"/>
</dbReference>
<feature type="transmembrane region" description="Helical" evidence="6">
    <location>
        <begin position="116"/>
        <end position="136"/>
    </location>
</feature>
<feature type="transmembrane region" description="Helical" evidence="6">
    <location>
        <begin position="260"/>
        <end position="279"/>
    </location>
</feature>
<dbReference type="InterPro" id="IPR017900">
    <property type="entry name" value="4Fe4S_Fe_S_CS"/>
</dbReference>
<dbReference type="HOGENOM" id="CLU_705340_0_0_7"/>
<dbReference type="InParanoid" id="A0LHS5"/>
<dbReference type="Pfam" id="PF13187">
    <property type="entry name" value="Fer4_9"/>
    <property type="match status" value="1"/>
</dbReference>
<keyword evidence="6" id="KW-1133">Transmembrane helix</keyword>
<dbReference type="PANTHER" id="PTHR43255">
    <property type="entry name" value="IRON-SULFUR-BINDING OXIDOREDUCTASE FADF-RELATED-RELATED"/>
    <property type="match status" value="1"/>
</dbReference>
<dbReference type="PROSITE" id="PS00198">
    <property type="entry name" value="4FE4S_FER_1"/>
    <property type="match status" value="1"/>
</dbReference>
<feature type="domain" description="4Fe-4S ferredoxin-type" evidence="7">
    <location>
        <begin position="14"/>
        <end position="44"/>
    </location>
</feature>
<protein>
    <submittedName>
        <fullName evidence="8">4Fe-4S ferredoxin, iron-sulfur binding domain protein</fullName>
    </submittedName>
</protein>
<dbReference type="SUPFAM" id="SSF103501">
    <property type="entry name" value="Respiratory nitrate reductase 1 gamma chain"/>
    <property type="match status" value="1"/>
</dbReference>
<evidence type="ECO:0000259" key="7">
    <source>
        <dbReference type="PROSITE" id="PS51379"/>
    </source>
</evidence>
<dbReference type="GO" id="GO:0005886">
    <property type="term" value="C:plasma membrane"/>
    <property type="evidence" value="ECO:0007669"/>
    <property type="project" value="TreeGrafter"/>
</dbReference>
<dbReference type="GO" id="GO:0051539">
    <property type="term" value="F:4 iron, 4 sulfur cluster binding"/>
    <property type="evidence" value="ECO:0007669"/>
    <property type="project" value="UniProtKB-KW"/>
</dbReference>
<feature type="transmembrane region" description="Helical" evidence="6">
    <location>
        <begin position="291"/>
        <end position="311"/>
    </location>
</feature>
<keyword evidence="9" id="KW-1185">Reference proteome</keyword>
<dbReference type="KEGG" id="sfu:Sfum_1285"/>
<evidence type="ECO:0000256" key="6">
    <source>
        <dbReference type="SAM" id="Phobius"/>
    </source>
</evidence>
<dbReference type="STRING" id="335543.Sfum_1285"/>
<organism evidence="8 9">
    <name type="scientific">Syntrophobacter fumaroxidans (strain DSM 10017 / MPOB)</name>
    <dbReference type="NCBI Taxonomy" id="335543"/>
    <lineage>
        <taxon>Bacteria</taxon>
        <taxon>Pseudomonadati</taxon>
        <taxon>Thermodesulfobacteriota</taxon>
        <taxon>Syntrophobacteria</taxon>
        <taxon>Syntrophobacterales</taxon>
        <taxon>Syntrophobacteraceae</taxon>
        <taxon>Syntrophobacter</taxon>
    </lineage>
</organism>
<feature type="transmembrane region" description="Helical" evidence="6">
    <location>
        <begin position="156"/>
        <end position="177"/>
    </location>
</feature>
<dbReference type="EMBL" id="CP000478">
    <property type="protein sequence ID" value="ABK16977.1"/>
    <property type="molecule type" value="Genomic_DNA"/>
</dbReference>
<feature type="transmembrane region" description="Helical" evidence="6">
    <location>
        <begin position="219"/>
        <end position="240"/>
    </location>
</feature>
<gene>
    <name evidence="8" type="ordered locus">Sfum_1285</name>
</gene>
<keyword evidence="1" id="KW-0004">4Fe-4S</keyword>
<dbReference type="OrthoDB" id="9794954at2"/>
<keyword evidence="5" id="KW-0411">Iron-sulfur</keyword>
<dbReference type="SUPFAM" id="SSF46548">
    <property type="entry name" value="alpha-helical ferredoxin"/>
    <property type="match status" value="1"/>
</dbReference>
<dbReference type="RefSeq" id="WP_011698148.1">
    <property type="nucleotide sequence ID" value="NC_008554.1"/>
</dbReference>
<evidence type="ECO:0000313" key="9">
    <source>
        <dbReference type="Proteomes" id="UP000001784"/>
    </source>
</evidence>
<dbReference type="Gene3D" id="1.10.1060.10">
    <property type="entry name" value="Alpha-helical ferredoxin"/>
    <property type="match status" value="1"/>
</dbReference>
<dbReference type="InterPro" id="IPR036197">
    <property type="entry name" value="NarG-like_sf"/>
</dbReference>
<dbReference type="Proteomes" id="UP000001784">
    <property type="component" value="Chromosome"/>
</dbReference>
<dbReference type="InterPro" id="IPR051460">
    <property type="entry name" value="HdrC_iron-sulfur_subunit"/>
</dbReference>
<keyword evidence="6" id="KW-0812">Transmembrane</keyword>
<evidence type="ECO:0000256" key="3">
    <source>
        <dbReference type="ARBA" id="ARBA00023002"/>
    </source>
</evidence>
<dbReference type="InterPro" id="IPR009051">
    <property type="entry name" value="Helical_ferredxn"/>
</dbReference>
<dbReference type="PANTHER" id="PTHR43255:SF1">
    <property type="entry name" value="IRON-SULFUR-BINDING OXIDOREDUCTASE FADF-RELATED"/>
    <property type="match status" value="1"/>
</dbReference>
<evidence type="ECO:0000313" key="8">
    <source>
        <dbReference type="EMBL" id="ABK16977.1"/>
    </source>
</evidence>
<feature type="transmembrane region" description="Helical" evidence="6">
    <location>
        <begin position="323"/>
        <end position="343"/>
    </location>
</feature>
<evidence type="ECO:0000256" key="5">
    <source>
        <dbReference type="ARBA" id="ARBA00023014"/>
    </source>
</evidence>
<dbReference type="AlphaFoldDB" id="A0LHS5"/>
<proteinExistence type="predicted"/>
<dbReference type="eggNOG" id="COG1150">
    <property type="taxonomic scope" value="Bacteria"/>
</dbReference>
<evidence type="ECO:0000256" key="4">
    <source>
        <dbReference type="ARBA" id="ARBA00023004"/>
    </source>
</evidence>
<dbReference type="GO" id="GO:0016491">
    <property type="term" value="F:oxidoreductase activity"/>
    <property type="evidence" value="ECO:0007669"/>
    <property type="project" value="UniProtKB-KW"/>
</dbReference>
<keyword evidence="2" id="KW-0479">Metal-binding</keyword>
<keyword evidence="3" id="KW-0560">Oxidoreductase</keyword>
<accession>A0LHS5</accession>
<dbReference type="InterPro" id="IPR017896">
    <property type="entry name" value="4Fe4S_Fe-S-bd"/>
</dbReference>
<keyword evidence="4" id="KW-0408">Iron</keyword>
<sequence length="385" mass="43913">MSNRVDPNLMKDLEAFGLKDAAKCYNCGTCTAVCPLSTPDNPFPRKMVRYAQLGQKDKILASPEPWLCYYCGDCSTRCPRGAEPGETMMVMRRYLTSLYDWTGFARKFYTSEKFEIMAVSIVGLLVGIGLLIFNTGKPNWEHAYLNSLWPAHSIEIADLVMAAILSFLLLSNVFRCFKAVMGDLAFKIPLKMYAGEVKELLIHTLTQKRFGLCTDKKQWFVHLMIMTGYASVFLLVVVFIRWFQRDAEIYPIWHPIRLVGYYSTFAIMYGTTYAIIGRLKKSKPPYKNSHGTDWMFLILLQLTTMTGIFIHFTRLLDWPLPTYALYIIHMMVAIPMLVLEVPFAKWAHLAYRPVVLFLLKVKEKYLAAEPVAAPALAVDKAAVAE</sequence>
<name>A0LHS5_SYNFM</name>
<evidence type="ECO:0000256" key="1">
    <source>
        <dbReference type="ARBA" id="ARBA00022485"/>
    </source>
</evidence>
<dbReference type="PROSITE" id="PS51379">
    <property type="entry name" value="4FE4S_FER_2"/>
    <property type="match status" value="1"/>
</dbReference>